<dbReference type="AlphaFoldDB" id="H0ETK3"/>
<dbReference type="EMBL" id="AGUE01000164">
    <property type="protein sequence ID" value="EHK98159.1"/>
    <property type="molecule type" value="Genomic_DNA"/>
</dbReference>
<sequence length="179" mass="19326">MAGLEDVKGSGRQDLADGRVLQFGAIVNGDVEQVKGMTYSLDSLLGTSKSSASANDSSLFSPSEGTPQQSTFTSKENQEEIIKHDEEFANKQPVKKSGDASTTPKAASEAEVRADLALDTEADRAAEEAAKRGEPYTGCHILLGRLTLNVRNDVQNDHFETNDPQRFCLCYAVHSMVSK</sequence>
<keyword evidence="2" id="KW-0456">Lyase</keyword>
<name>H0ETK3_GLAL7</name>
<protein>
    <submittedName>
        <fullName evidence="4">Putative Phosphatidylserine decarboxylase proenzyme 2, mitochondrial</fullName>
    </submittedName>
</protein>
<dbReference type="InParanoid" id="H0ETK3"/>
<accession>H0ETK3</accession>
<evidence type="ECO:0000256" key="2">
    <source>
        <dbReference type="ARBA" id="ARBA00023239"/>
    </source>
</evidence>
<dbReference type="Proteomes" id="UP000005446">
    <property type="component" value="Unassembled WGS sequence"/>
</dbReference>
<dbReference type="GO" id="GO:0008654">
    <property type="term" value="P:phospholipid biosynthetic process"/>
    <property type="evidence" value="ECO:0007669"/>
    <property type="project" value="InterPro"/>
</dbReference>
<evidence type="ECO:0000256" key="1">
    <source>
        <dbReference type="ARBA" id="ARBA00022793"/>
    </source>
</evidence>
<gene>
    <name evidence="4" type="ORF">M7I_6067</name>
</gene>
<feature type="region of interest" description="Disordered" evidence="3">
    <location>
        <begin position="47"/>
        <end position="111"/>
    </location>
</feature>
<dbReference type="InterPro" id="IPR003817">
    <property type="entry name" value="PS_Dcarbxylase"/>
</dbReference>
<evidence type="ECO:0000313" key="4">
    <source>
        <dbReference type="EMBL" id="EHK98159.1"/>
    </source>
</evidence>
<comment type="caution">
    <text evidence="4">The sequence shown here is derived from an EMBL/GenBank/DDBJ whole genome shotgun (WGS) entry which is preliminary data.</text>
</comment>
<evidence type="ECO:0000256" key="3">
    <source>
        <dbReference type="SAM" id="MobiDB-lite"/>
    </source>
</evidence>
<feature type="compositionally biased region" description="Polar residues" evidence="3">
    <location>
        <begin position="64"/>
        <end position="75"/>
    </location>
</feature>
<keyword evidence="1" id="KW-0210">Decarboxylase</keyword>
<feature type="compositionally biased region" description="Low complexity" evidence="3">
    <location>
        <begin position="48"/>
        <end position="63"/>
    </location>
</feature>
<feature type="compositionally biased region" description="Basic and acidic residues" evidence="3">
    <location>
        <begin position="76"/>
        <end position="89"/>
    </location>
</feature>
<dbReference type="HOGENOM" id="CLU_1503592_0_0_1"/>
<dbReference type="OrthoDB" id="4330at2759"/>
<evidence type="ECO:0000313" key="5">
    <source>
        <dbReference type="Proteomes" id="UP000005446"/>
    </source>
</evidence>
<dbReference type="Pfam" id="PF02666">
    <property type="entry name" value="PS_Dcarbxylase"/>
    <property type="match status" value="1"/>
</dbReference>
<dbReference type="GO" id="GO:0004609">
    <property type="term" value="F:phosphatidylserine decarboxylase activity"/>
    <property type="evidence" value="ECO:0007669"/>
    <property type="project" value="InterPro"/>
</dbReference>
<proteinExistence type="predicted"/>
<organism evidence="4 5">
    <name type="scientific">Glarea lozoyensis (strain ATCC 74030 / MF5533)</name>
    <dbReference type="NCBI Taxonomy" id="1104152"/>
    <lineage>
        <taxon>Eukaryota</taxon>
        <taxon>Fungi</taxon>
        <taxon>Dikarya</taxon>
        <taxon>Ascomycota</taxon>
        <taxon>Pezizomycotina</taxon>
        <taxon>Leotiomycetes</taxon>
        <taxon>Helotiales</taxon>
        <taxon>Helotiaceae</taxon>
        <taxon>Glarea</taxon>
    </lineage>
</organism>
<keyword evidence="5" id="KW-1185">Reference proteome</keyword>
<reference evidence="4 5" key="1">
    <citation type="journal article" date="2012" name="Eukaryot. Cell">
        <title>Genome sequence of the fungus Glarea lozoyensis: the first genome sequence of a species from the Helotiaceae family.</title>
        <authorList>
            <person name="Youssar L."/>
            <person name="Gruening B.A."/>
            <person name="Erxleben A."/>
            <person name="Guenther S."/>
            <person name="Huettel W."/>
        </authorList>
    </citation>
    <scope>NUCLEOTIDE SEQUENCE [LARGE SCALE GENOMIC DNA]</scope>
    <source>
        <strain evidence="5">ATCC 74030 / MF5533</strain>
    </source>
</reference>